<dbReference type="Pfam" id="PF01381">
    <property type="entry name" value="HTH_3"/>
    <property type="match status" value="1"/>
</dbReference>
<dbReference type="OrthoDB" id="616263at2759"/>
<evidence type="ECO:0000313" key="3">
    <source>
        <dbReference type="EMBL" id="GBO32863.1"/>
    </source>
</evidence>
<evidence type="ECO:0000313" key="2">
    <source>
        <dbReference type="EMBL" id="GBO32861.1"/>
    </source>
</evidence>
<dbReference type="CDD" id="cd00093">
    <property type="entry name" value="HTH_XRE"/>
    <property type="match status" value="1"/>
</dbReference>
<comment type="caution">
    <text evidence="2">The sequence shown here is derived from an EMBL/GenBank/DDBJ whole genome shotgun (WGS) entry which is preliminary data.</text>
</comment>
<dbReference type="AlphaFoldDB" id="A0A4Y2W7H8"/>
<evidence type="ECO:0000259" key="1">
    <source>
        <dbReference type="PROSITE" id="PS50943"/>
    </source>
</evidence>
<dbReference type="InterPro" id="IPR036388">
    <property type="entry name" value="WH-like_DNA-bd_sf"/>
</dbReference>
<dbReference type="EMBL" id="BGPR01056347">
    <property type="protein sequence ID" value="GBO32861.1"/>
    <property type="molecule type" value="Genomic_DNA"/>
</dbReference>
<proteinExistence type="predicted"/>
<feature type="domain" description="HTH cro/C1-type" evidence="1">
    <location>
        <begin position="18"/>
        <end position="39"/>
    </location>
</feature>
<evidence type="ECO:0000313" key="4">
    <source>
        <dbReference type="Proteomes" id="UP000499080"/>
    </source>
</evidence>
<protein>
    <recommendedName>
        <fullName evidence="1">HTH cro/C1-type domain-containing protein</fullName>
    </recommendedName>
</protein>
<organism evidence="2 4">
    <name type="scientific">Araneus ventricosus</name>
    <name type="common">Orbweaver spider</name>
    <name type="synonym">Epeira ventricosa</name>
    <dbReference type="NCBI Taxonomy" id="182803"/>
    <lineage>
        <taxon>Eukaryota</taxon>
        <taxon>Metazoa</taxon>
        <taxon>Ecdysozoa</taxon>
        <taxon>Arthropoda</taxon>
        <taxon>Chelicerata</taxon>
        <taxon>Arachnida</taxon>
        <taxon>Araneae</taxon>
        <taxon>Araneomorphae</taxon>
        <taxon>Entelegynae</taxon>
        <taxon>Araneoidea</taxon>
        <taxon>Araneidae</taxon>
        <taxon>Araneus</taxon>
    </lineage>
</organism>
<gene>
    <name evidence="3" type="ORF">AVEN_16262_1</name>
    <name evidence="2" type="ORF">AVEN_192731_1</name>
</gene>
<keyword evidence="4" id="KW-1185">Reference proteome</keyword>
<dbReference type="Proteomes" id="UP000499080">
    <property type="component" value="Unassembled WGS sequence"/>
</dbReference>
<dbReference type="PROSITE" id="PS50943">
    <property type="entry name" value="HTH_CROC1"/>
    <property type="match status" value="1"/>
</dbReference>
<name>A0A4Y2W7H8_ARAVE</name>
<dbReference type="Gene3D" id="1.10.10.10">
    <property type="entry name" value="Winged helix-like DNA-binding domain superfamily/Winged helix DNA-binding domain"/>
    <property type="match status" value="1"/>
</dbReference>
<sequence length="88" mass="10302">MSENEEVEVLLDSDPSQTQEELAESLNVDRSTISRYLRGIGMICNQRNRVPYELKPINVERHRMTSPLSLERQRTRFFPQHIVTGDDK</sequence>
<dbReference type="EMBL" id="BGPR01056348">
    <property type="protein sequence ID" value="GBO32863.1"/>
    <property type="molecule type" value="Genomic_DNA"/>
</dbReference>
<accession>A0A4Y2W7H8</accession>
<reference evidence="2 4" key="1">
    <citation type="journal article" date="2019" name="Sci. Rep.">
        <title>Orb-weaving spider Araneus ventricosus genome elucidates the spidroin gene catalogue.</title>
        <authorList>
            <person name="Kono N."/>
            <person name="Nakamura H."/>
            <person name="Ohtoshi R."/>
            <person name="Moran D.A.P."/>
            <person name="Shinohara A."/>
            <person name="Yoshida Y."/>
            <person name="Fujiwara M."/>
            <person name="Mori M."/>
            <person name="Tomita M."/>
            <person name="Arakawa K."/>
        </authorList>
    </citation>
    <scope>NUCLEOTIDE SEQUENCE [LARGE SCALE GENOMIC DNA]</scope>
</reference>
<dbReference type="InterPro" id="IPR001387">
    <property type="entry name" value="Cro/C1-type_HTH"/>
</dbReference>